<dbReference type="AlphaFoldDB" id="A0AAD6YQR4"/>
<feature type="region of interest" description="Disordered" evidence="1">
    <location>
        <begin position="487"/>
        <end position="527"/>
    </location>
</feature>
<name>A0AAD6YQR4_9AGAR</name>
<organism evidence="2 3">
    <name type="scientific">Mycena pura</name>
    <dbReference type="NCBI Taxonomy" id="153505"/>
    <lineage>
        <taxon>Eukaryota</taxon>
        <taxon>Fungi</taxon>
        <taxon>Dikarya</taxon>
        <taxon>Basidiomycota</taxon>
        <taxon>Agaricomycotina</taxon>
        <taxon>Agaricomycetes</taxon>
        <taxon>Agaricomycetidae</taxon>
        <taxon>Agaricales</taxon>
        <taxon>Marasmiineae</taxon>
        <taxon>Mycenaceae</taxon>
        <taxon>Mycena</taxon>
    </lineage>
</organism>
<feature type="compositionally biased region" description="Polar residues" evidence="1">
    <location>
        <begin position="401"/>
        <end position="417"/>
    </location>
</feature>
<keyword evidence="3" id="KW-1185">Reference proteome</keyword>
<proteinExistence type="predicted"/>
<feature type="compositionally biased region" description="Acidic residues" evidence="1">
    <location>
        <begin position="283"/>
        <end position="294"/>
    </location>
</feature>
<gene>
    <name evidence="2" type="ORF">GGX14DRAFT_626924</name>
</gene>
<reference evidence="2" key="1">
    <citation type="submission" date="2023-03" db="EMBL/GenBank/DDBJ databases">
        <title>Massive genome expansion in bonnet fungi (Mycena s.s.) driven by repeated elements and novel gene families across ecological guilds.</title>
        <authorList>
            <consortium name="Lawrence Berkeley National Laboratory"/>
            <person name="Harder C.B."/>
            <person name="Miyauchi S."/>
            <person name="Viragh M."/>
            <person name="Kuo A."/>
            <person name="Thoen E."/>
            <person name="Andreopoulos B."/>
            <person name="Lu D."/>
            <person name="Skrede I."/>
            <person name="Drula E."/>
            <person name="Henrissat B."/>
            <person name="Morin E."/>
            <person name="Kohler A."/>
            <person name="Barry K."/>
            <person name="LaButti K."/>
            <person name="Morin E."/>
            <person name="Salamov A."/>
            <person name="Lipzen A."/>
            <person name="Mereny Z."/>
            <person name="Hegedus B."/>
            <person name="Baldrian P."/>
            <person name="Stursova M."/>
            <person name="Weitz H."/>
            <person name="Taylor A."/>
            <person name="Grigoriev I.V."/>
            <person name="Nagy L.G."/>
            <person name="Martin F."/>
            <person name="Kauserud H."/>
        </authorList>
    </citation>
    <scope>NUCLEOTIDE SEQUENCE</scope>
    <source>
        <strain evidence="2">9144</strain>
    </source>
</reference>
<protein>
    <submittedName>
        <fullName evidence="2">Uncharacterized protein</fullName>
    </submittedName>
</protein>
<dbReference type="Proteomes" id="UP001219525">
    <property type="component" value="Unassembled WGS sequence"/>
</dbReference>
<feature type="compositionally biased region" description="Low complexity" evidence="1">
    <location>
        <begin position="120"/>
        <end position="131"/>
    </location>
</feature>
<evidence type="ECO:0000256" key="1">
    <source>
        <dbReference type="SAM" id="MobiDB-lite"/>
    </source>
</evidence>
<feature type="region of interest" description="Disordered" evidence="1">
    <location>
        <begin position="271"/>
        <end position="300"/>
    </location>
</feature>
<feature type="region of interest" description="Disordered" evidence="1">
    <location>
        <begin position="80"/>
        <end position="131"/>
    </location>
</feature>
<accession>A0AAD6YQR4</accession>
<evidence type="ECO:0000313" key="3">
    <source>
        <dbReference type="Proteomes" id="UP001219525"/>
    </source>
</evidence>
<evidence type="ECO:0000313" key="2">
    <source>
        <dbReference type="EMBL" id="KAJ7226736.1"/>
    </source>
</evidence>
<dbReference type="EMBL" id="JARJCW010000003">
    <property type="protein sequence ID" value="KAJ7226736.1"/>
    <property type="molecule type" value="Genomic_DNA"/>
</dbReference>
<feature type="region of interest" description="Disordered" evidence="1">
    <location>
        <begin position="397"/>
        <end position="430"/>
    </location>
</feature>
<comment type="caution">
    <text evidence="2">The sequence shown here is derived from an EMBL/GenBank/DDBJ whole genome shotgun (WGS) entry which is preliminary data.</text>
</comment>
<sequence>MDTPPTIVLNPLQCLFTDDIHGKQCICRRCTAYHLIEGVKVCDDCGHLANAHPEVLEPKSTATSIIKAYRDGRAGLRTSTGDIKATKEDAATETNAGLRKKRKSASGTDTAPPEKKKKPSGSSRDSTSTTGKDVTLGKLVFLPGGLNKNGELIADGVPSLESINELKKHGLVLLGNPKSPIIINNSWDNRRMVKEVARFFPNPLSYLDSKASPTETQHWVALYRSKKFLRVASDMFPTGADLISHCTKAGQPVANNVLYLASKLKISPERQENWGAPLSEDDRMSEDDSDDLGSDIDTVPSEGIVVSPVKPRPKPRIILKKVVKIKRESVDSEQSDMKEAAVKRFTRLSGGYTKHVPTPRILHSSDVEEEEDGVINVDSIPDSMPTNMPTDNDFPLFLSGSPRSLSSIHEKSPSPSYDTPPGSPVGTSMPFTSFMGSDLSSVGGAGSMSNGSAPPYVHLPHIPTSYAAAGPSMASWMTSVPLPLPFTPTDETEELKPKPYNPLSNPTIRFSRMGKGKARANPWANKK</sequence>